<evidence type="ECO:0000313" key="6">
    <source>
        <dbReference type="Proteomes" id="UP000294933"/>
    </source>
</evidence>
<evidence type="ECO:0000256" key="1">
    <source>
        <dbReference type="ARBA" id="ARBA00004496"/>
    </source>
</evidence>
<evidence type="ECO:0000313" key="5">
    <source>
        <dbReference type="EMBL" id="TDL15257.1"/>
    </source>
</evidence>
<dbReference type="PANTHER" id="PTHR46027:SF1">
    <property type="entry name" value="PEROXISOMAL TARGETING SIGNAL 2 RECEPTOR"/>
    <property type="match status" value="1"/>
</dbReference>
<keyword evidence="4" id="KW-0653">Protein transport</keyword>
<dbReference type="Proteomes" id="UP000294933">
    <property type="component" value="Unassembled WGS sequence"/>
</dbReference>
<evidence type="ECO:0000256" key="2">
    <source>
        <dbReference type="ARBA" id="ARBA00022448"/>
    </source>
</evidence>
<dbReference type="EMBL" id="ML170283">
    <property type="protein sequence ID" value="TDL15257.1"/>
    <property type="molecule type" value="Genomic_DNA"/>
</dbReference>
<organism evidence="5 6">
    <name type="scientific">Rickenella mellea</name>
    <dbReference type="NCBI Taxonomy" id="50990"/>
    <lineage>
        <taxon>Eukaryota</taxon>
        <taxon>Fungi</taxon>
        <taxon>Dikarya</taxon>
        <taxon>Basidiomycota</taxon>
        <taxon>Agaricomycotina</taxon>
        <taxon>Agaricomycetes</taxon>
        <taxon>Hymenochaetales</taxon>
        <taxon>Rickenellaceae</taxon>
        <taxon>Rickenella</taxon>
    </lineage>
</organism>
<name>A0A4Y7PIP4_9AGAM</name>
<dbReference type="InterPro" id="IPR036322">
    <property type="entry name" value="WD40_repeat_dom_sf"/>
</dbReference>
<dbReference type="PANTHER" id="PTHR46027">
    <property type="entry name" value="PEROXISOMAL TARGETING SIGNAL 2 RECEPTOR"/>
    <property type="match status" value="1"/>
</dbReference>
<keyword evidence="3" id="KW-0963">Cytoplasm</keyword>
<keyword evidence="6" id="KW-1185">Reference proteome</keyword>
<reference evidence="5 6" key="1">
    <citation type="submission" date="2018-06" db="EMBL/GenBank/DDBJ databases">
        <title>A transcriptomic atlas of mushroom development highlights an independent origin of complex multicellularity.</title>
        <authorList>
            <consortium name="DOE Joint Genome Institute"/>
            <person name="Krizsan K."/>
            <person name="Almasi E."/>
            <person name="Merenyi Z."/>
            <person name="Sahu N."/>
            <person name="Viragh M."/>
            <person name="Koszo T."/>
            <person name="Mondo S."/>
            <person name="Kiss B."/>
            <person name="Balint B."/>
            <person name="Kues U."/>
            <person name="Barry K."/>
            <person name="Hegedus J.C."/>
            <person name="Henrissat B."/>
            <person name="Johnson J."/>
            <person name="Lipzen A."/>
            <person name="Ohm R."/>
            <person name="Nagy I."/>
            <person name="Pangilinan J."/>
            <person name="Yan J."/>
            <person name="Xiong Y."/>
            <person name="Grigoriev I.V."/>
            <person name="Hibbett D.S."/>
            <person name="Nagy L.G."/>
        </authorList>
    </citation>
    <scope>NUCLEOTIDE SEQUENCE [LARGE SCALE GENOMIC DNA]</scope>
    <source>
        <strain evidence="5 6">SZMC22713</strain>
    </source>
</reference>
<dbReference type="GO" id="GO:0016558">
    <property type="term" value="P:protein import into peroxisome matrix"/>
    <property type="evidence" value="ECO:0007669"/>
    <property type="project" value="InterPro"/>
</dbReference>
<evidence type="ECO:0008006" key="7">
    <source>
        <dbReference type="Google" id="ProtNLM"/>
    </source>
</evidence>
<gene>
    <name evidence="5" type="ORF">BD410DRAFT_809067</name>
</gene>
<accession>A0A4Y7PIP4</accession>
<dbReference type="AlphaFoldDB" id="A0A4Y7PIP4"/>
<dbReference type="GO" id="GO:0005829">
    <property type="term" value="C:cytosol"/>
    <property type="evidence" value="ECO:0007669"/>
    <property type="project" value="TreeGrafter"/>
</dbReference>
<protein>
    <recommendedName>
        <fullName evidence="7">WD40 repeat-like protein</fullName>
    </recommendedName>
</protein>
<comment type="subcellular location">
    <subcellularLocation>
        <location evidence="1">Cytoplasm</location>
    </subcellularLocation>
</comment>
<proteinExistence type="predicted"/>
<dbReference type="STRING" id="50990.A0A4Y7PIP4"/>
<dbReference type="InterPro" id="IPR044536">
    <property type="entry name" value="PEX7"/>
</dbReference>
<dbReference type="GO" id="GO:0005053">
    <property type="term" value="F:peroxisome matrix targeting signal-2 binding"/>
    <property type="evidence" value="ECO:0007669"/>
    <property type="project" value="InterPro"/>
</dbReference>
<dbReference type="VEuPathDB" id="FungiDB:BD410DRAFT_809067"/>
<dbReference type="GO" id="GO:0005782">
    <property type="term" value="C:peroxisomal matrix"/>
    <property type="evidence" value="ECO:0007669"/>
    <property type="project" value="TreeGrafter"/>
</dbReference>
<evidence type="ECO:0000256" key="3">
    <source>
        <dbReference type="ARBA" id="ARBA00022490"/>
    </source>
</evidence>
<keyword evidence="2" id="KW-0813">Transport</keyword>
<dbReference type="Gene3D" id="2.130.10.10">
    <property type="entry name" value="YVTN repeat-like/Quinoprotein amine dehydrogenase"/>
    <property type="match status" value="1"/>
</dbReference>
<dbReference type="SUPFAM" id="SSF50978">
    <property type="entry name" value="WD40 repeat-like"/>
    <property type="match status" value="1"/>
</dbReference>
<sequence length="304" mass="32748">MSRGHIDCVLRVAVQGRPSVGIGVALGVDMDSGFLCVGISLVGPPLNLDNFYATQDELHDLAWSAKHENQVVSLILLDVMLNSTSPTSTWSSSYQPAWKLSQNSTTDSLTTLHANSASIYQAPFSPHRLDLIDAVYTNGVGVSVGGPAGGAGGVEVLRIDWIKYRPFVLASMCIERLIREWDHQMVEAGVGQPTESSSAAGGQIHYPPTPTVQVFGCEYAARKVQCSPHHADVLASASSDMTCRVWSMSSFSTPQQNPLLAIHDTHTEFIVGCACSRYEVGVPASCSVRCVQDRDYGWMTVKCG</sequence>
<evidence type="ECO:0000256" key="4">
    <source>
        <dbReference type="ARBA" id="ARBA00022927"/>
    </source>
</evidence>
<dbReference type="InterPro" id="IPR015943">
    <property type="entry name" value="WD40/YVTN_repeat-like_dom_sf"/>
</dbReference>
<dbReference type="OrthoDB" id="273771at2759"/>